<dbReference type="InterPro" id="IPR003593">
    <property type="entry name" value="AAA+_ATPase"/>
</dbReference>
<feature type="region of interest" description="Disordered" evidence="10">
    <location>
        <begin position="784"/>
        <end position="812"/>
    </location>
</feature>
<dbReference type="PANTHER" id="PTHR43718:SF2">
    <property type="entry name" value="LON PROTEASE HOMOLOG, MITOCHONDRIAL"/>
    <property type="match status" value="1"/>
</dbReference>
<dbReference type="CDD" id="cd19500">
    <property type="entry name" value="RecA-like_Lon"/>
    <property type="match status" value="1"/>
</dbReference>
<name>A0A7S3LRG8_9STRA</name>
<feature type="compositionally biased region" description="Low complexity" evidence="10">
    <location>
        <begin position="160"/>
        <end position="172"/>
    </location>
</feature>
<keyword evidence="1 7" id="KW-0645">Protease</keyword>
<dbReference type="InterPro" id="IPR020568">
    <property type="entry name" value="Ribosomal_Su5_D2-typ_SF"/>
</dbReference>
<dbReference type="Gene3D" id="3.30.230.10">
    <property type="match status" value="1"/>
</dbReference>
<organism evidence="13">
    <name type="scientific">Aplanochytrium stocchinoi</name>
    <dbReference type="NCBI Taxonomy" id="215587"/>
    <lineage>
        <taxon>Eukaryota</taxon>
        <taxon>Sar</taxon>
        <taxon>Stramenopiles</taxon>
        <taxon>Bigyra</taxon>
        <taxon>Labyrinthulomycetes</taxon>
        <taxon>Thraustochytrida</taxon>
        <taxon>Thraustochytriidae</taxon>
        <taxon>Aplanochytrium</taxon>
    </lineage>
</organism>
<dbReference type="PROSITE" id="PS51786">
    <property type="entry name" value="LON_PROTEOLYTIC"/>
    <property type="match status" value="1"/>
</dbReference>
<dbReference type="GO" id="GO:0004176">
    <property type="term" value="F:ATP-dependent peptidase activity"/>
    <property type="evidence" value="ECO:0007669"/>
    <property type="project" value="UniProtKB-UniRule"/>
</dbReference>
<dbReference type="EC" id="3.4.21.-" evidence="9"/>
<dbReference type="SUPFAM" id="SSF54211">
    <property type="entry name" value="Ribosomal protein S5 domain 2-like"/>
    <property type="match status" value="1"/>
</dbReference>
<dbReference type="PROSITE" id="PS51787">
    <property type="entry name" value="LON_N"/>
    <property type="match status" value="1"/>
</dbReference>
<feature type="compositionally biased region" description="Low complexity" evidence="10">
    <location>
        <begin position="123"/>
        <end position="132"/>
    </location>
</feature>
<dbReference type="InterPro" id="IPR014721">
    <property type="entry name" value="Ribsml_uS5_D2-typ_fold_subgr"/>
</dbReference>
<dbReference type="Pfam" id="PF22667">
    <property type="entry name" value="Lon_lid"/>
    <property type="match status" value="1"/>
</dbReference>
<evidence type="ECO:0000256" key="2">
    <source>
        <dbReference type="ARBA" id="ARBA00022741"/>
    </source>
</evidence>
<dbReference type="SUPFAM" id="SSF52540">
    <property type="entry name" value="P-loop containing nucleoside triphosphate hydrolases"/>
    <property type="match status" value="1"/>
</dbReference>
<evidence type="ECO:0000256" key="6">
    <source>
        <dbReference type="ARBA" id="ARBA00050665"/>
    </source>
</evidence>
<comment type="catalytic activity">
    <reaction evidence="6">
        <text>Hydrolysis of proteins in presence of ATP.</text>
        <dbReference type="EC" id="3.4.21.53"/>
    </reaction>
</comment>
<dbReference type="PROSITE" id="PS01046">
    <property type="entry name" value="LON_SER"/>
    <property type="match status" value="1"/>
</dbReference>
<dbReference type="FunFam" id="3.30.230.10:FF:000015">
    <property type="entry name" value="Lon protease homolog, mitochondrial"/>
    <property type="match status" value="1"/>
</dbReference>
<dbReference type="GO" id="GO:0007005">
    <property type="term" value="P:mitochondrion organization"/>
    <property type="evidence" value="ECO:0007669"/>
    <property type="project" value="TreeGrafter"/>
</dbReference>
<evidence type="ECO:0000259" key="12">
    <source>
        <dbReference type="PROSITE" id="PS51787"/>
    </source>
</evidence>
<evidence type="ECO:0000259" key="11">
    <source>
        <dbReference type="PROSITE" id="PS51786"/>
    </source>
</evidence>
<feature type="region of interest" description="Disordered" evidence="10">
    <location>
        <begin position="85"/>
        <end position="172"/>
    </location>
</feature>
<reference evidence="13" key="1">
    <citation type="submission" date="2021-01" db="EMBL/GenBank/DDBJ databases">
        <authorList>
            <person name="Corre E."/>
            <person name="Pelletier E."/>
            <person name="Niang G."/>
            <person name="Scheremetjew M."/>
            <person name="Finn R."/>
            <person name="Kale V."/>
            <person name="Holt S."/>
            <person name="Cochrane G."/>
            <person name="Meng A."/>
            <person name="Brown T."/>
            <person name="Cohen L."/>
        </authorList>
    </citation>
    <scope>NUCLEOTIDE SEQUENCE</scope>
    <source>
        <strain evidence="13">GSBS06</strain>
    </source>
</reference>
<dbReference type="GO" id="GO:0016887">
    <property type="term" value="F:ATP hydrolysis activity"/>
    <property type="evidence" value="ECO:0007669"/>
    <property type="project" value="InterPro"/>
</dbReference>
<feature type="domain" description="Lon N-terminal" evidence="12">
    <location>
        <begin position="218"/>
        <end position="461"/>
    </location>
</feature>
<dbReference type="SMART" id="SM00464">
    <property type="entry name" value="LON"/>
    <property type="match status" value="1"/>
</dbReference>
<dbReference type="GO" id="GO:0005524">
    <property type="term" value="F:ATP binding"/>
    <property type="evidence" value="ECO:0007669"/>
    <property type="project" value="UniProtKB-KW"/>
</dbReference>
<evidence type="ECO:0000256" key="8">
    <source>
        <dbReference type="RuleBase" id="RU000591"/>
    </source>
</evidence>
<dbReference type="Gene3D" id="1.20.5.5270">
    <property type="match status" value="1"/>
</dbReference>
<feature type="domain" description="Lon proteolytic" evidence="11">
    <location>
        <begin position="896"/>
        <end position="1094"/>
    </location>
</feature>
<feature type="compositionally biased region" description="Basic and acidic residues" evidence="10">
    <location>
        <begin position="108"/>
        <end position="122"/>
    </location>
</feature>
<dbReference type="PRINTS" id="PR00830">
    <property type="entry name" value="ENDOLAPTASE"/>
</dbReference>
<dbReference type="Gene3D" id="1.20.58.1480">
    <property type="match status" value="1"/>
</dbReference>
<protein>
    <recommendedName>
        <fullName evidence="9">Lon protease homolog</fullName>
        <ecNumber evidence="9">3.4.21.-</ecNumber>
    </recommendedName>
</protein>
<dbReference type="Pfam" id="PF00004">
    <property type="entry name" value="AAA"/>
    <property type="match status" value="1"/>
</dbReference>
<gene>
    <name evidence="13" type="ORF">ASTO00021_LOCUS6045</name>
</gene>
<evidence type="ECO:0000256" key="3">
    <source>
        <dbReference type="ARBA" id="ARBA00022801"/>
    </source>
</evidence>
<evidence type="ECO:0000256" key="7">
    <source>
        <dbReference type="PROSITE-ProRule" id="PRU01122"/>
    </source>
</evidence>
<evidence type="ECO:0000256" key="5">
    <source>
        <dbReference type="ARBA" id="ARBA00022840"/>
    </source>
</evidence>
<dbReference type="InterPro" id="IPR027417">
    <property type="entry name" value="P-loop_NTPase"/>
</dbReference>
<dbReference type="Pfam" id="PF05362">
    <property type="entry name" value="Lon_C"/>
    <property type="match status" value="1"/>
</dbReference>
<evidence type="ECO:0000256" key="1">
    <source>
        <dbReference type="ARBA" id="ARBA00022670"/>
    </source>
</evidence>
<evidence type="ECO:0000256" key="9">
    <source>
        <dbReference type="RuleBase" id="RU000592"/>
    </source>
</evidence>
<keyword evidence="5 8" id="KW-0067">ATP-binding</keyword>
<keyword evidence="4 7" id="KW-0720">Serine protease</keyword>
<feature type="active site" evidence="7">
    <location>
        <position position="1000"/>
    </location>
</feature>
<dbReference type="Pfam" id="PF02190">
    <property type="entry name" value="LON_substr_bdg"/>
    <property type="match status" value="1"/>
</dbReference>
<dbReference type="GO" id="GO:0005759">
    <property type="term" value="C:mitochondrial matrix"/>
    <property type="evidence" value="ECO:0007669"/>
    <property type="project" value="TreeGrafter"/>
</dbReference>
<accession>A0A7S3LRG8</accession>
<feature type="active site" evidence="7">
    <location>
        <position position="1043"/>
    </location>
</feature>
<dbReference type="SMART" id="SM00382">
    <property type="entry name" value="AAA"/>
    <property type="match status" value="1"/>
</dbReference>
<dbReference type="InterPro" id="IPR003959">
    <property type="entry name" value="ATPase_AAA_core"/>
</dbReference>
<evidence type="ECO:0000256" key="10">
    <source>
        <dbReference type="SAM" id="MobiDB-lite"/>
    </source>
</evidence>
<evidence type="ECO:0000256" key="4">
    <source>
        <dbReference type="ARBA" id="ARBA00022825"/>
    </source>
</evidence>
<sequence>MKATQISSRGMYPSFLLQCQTHSGRQRQFLCRYRSFMASQHQHQHQYQNYLPRRQQILNGNVSSVQSSYRAAPVSVAGIQKHFFSTSSKDPKPQKPNWWEKPNPDGNPKGDSEKNQTGRRTDNVVTDNNVNTEADAGSISRKVNSSLLRRRGGQRRIFGENSNNNNKDENNAAVKNNNTINVTANAANAPRTGRNDIAAVNNAINQIMARHIPYPPEVVLVPHNERPMFPGINIEKYFQFPASQKGLYDALVEAKASDRPYVGLFKEKDLDEEEQNAVYSPSIEKESFHDIGVLAEIIDVRSEDEFAAMGEIPLYEHNSVPSNIQNTAEIETDFDSDSIENGFRVILKAHRRIRLQDVLEIGPPTKIKIAHIDEPDARKYDYEVLQAYAREIWQTIQNIMNLNPMGPVPFRAANVPYPGGIADFAAAALPHAQPADLQEVLSAVDLDKRLENALILLRKELQSGKVQSDINRKVDEKIGQNQRKYVLMEKLKEIKKELGMENDDKESYLSKFRQRVLELNEHGEGIPKEAQLVIDEELSKMETLEKNSAEFHMSRSYLEWLTCLPWSYFSTDNLDLQKASEILERDHYGLKDVKERILEFIAVAQLRGSVQGKILLLVGPPGVGKTSIGKSIAEALDRKFYRFSVGGLSDVSEIKGHRRTYVGAMPGKMVQCLKLTNVSNPLVLVDEIDKMGSGIRGDPASALLELLDPSQNTSFMDHYLDVPFDASKVLFVCTANTTDTIPGPLLDRMEVIRLSGYDLPEKVSIAQQYLEPRAKIDSGLVEASLPNSNENEENNLGEAGSGKTDENENNKNIKAIPSSLGLDKGAIESLARWYCREAGVRKLEQHIERIYRKLALQVLRADDEKLKDEDSWIIKADQLSEYVGQPAFTSDRLFDEPPPGVVMGLAWTAYGGSALYIESTNLKNATVTSTSDVENSSKRKIDSGFFVTGQLGDVMKESTRIALTHSKHKLQQVDPENNFFEVNQIHMHTPEGATPKDGPSAGVTMTTALLSLALNRTVSPDLAMTGELSLTGMVLPVGGIKEKVIASRRSGVKIVVLPHDNKKDVDELAGYLKEDITFHFARKYDDVYRVAFPDVQ</sequence>
<proteinExistence type="inferred from homology"/>
<dbReference type="GO" id="GO:0051131">
    <property type="term" value="P:chaperone-mediated protein complex assembly"/>
    <property type="evidence" value="ECO:0007669"/>
    <property type="project" value="TreeGrafter"/>
</dbReference>
<dbReference type="InterPro" id="IPR027065">
    <property type="entry name" value="Lon_Prtase"/>
</dbReference>
<evidence type="ECO:0000313" key="13">
    <source>
        <dbReference type="EMBL" id="CAE0435765.1"/>
    </source>
</evidence>
<dbReference type="AlphaFoldDB" id="A0A7S3LRG8"/>
<dbReference type="InterPro" id="IPR008269">
    <property type="entry name" value="Lon_proteolytic"/>
</dbReference>
<comment type="similarity">
    <text evidence="7 8">Belongs to the peptidase S16 family.</text>
</comment>
<dbReference type="Gene3D" id="3.40.50.300">
    <property type="entry name" value="P-loop containing nucleotide triphosphate hydrolases"/>
    <property type="match status" value="1"/>
</dbReference>
<dbReference type="PANTHER" id="PTHR43718">
    <property type="entry name" value="LON PROTEASE"/>
    <property type="match status" value="1"/>
</dbReference>
<dbReference type="GO" id="GO:0003697">
    <property type="term" value="F:single-stranded DNA binding"/>
    <property type="evidence" value="ECO:0007669"/>
    <property type="project" value="TreeGrafter"/>
</dbReference>
<dbReference type="InterPro" id="IPR003111">
    <property type="entry name" value="Lon_prtase_N"/>
</dbReference>
<dbReference type="GO" id="GO:0006515">
    <property type="term" value="P:protein quality control for misfolded or incompletely synthesized proteins"/>
    <property type="evidence" value="ECO:0007669"/>
    <property type="project" value="TreeGrafter"/>
</dbReference>
<dbReference type="InterPro" id="IPR054594">
    <property type="entry name" value="Lon_lid"/>
</dbReference>
<dbReference type="InterPro" id="IPR008268">
    <property type="entry name" value="Peptidase_S16_AS"/>
</dbReference>
<dbReference type="GO" id="GO:0004252">
    <property type="term" value="F:serine-type endopeptidase activity"/>
    <property type="evidence" value="ECO:0007669"/>
    <property type="project" value="UniProtKB-UniRule"/>
</dbReference>
<dbReference type="EMBL" id="HBIN01008161">
    <property type="protein sequence ID" value="CAE0435765.1"/>
    <property type="molecule type" value="Transcribed_RNA"/>
</dbReference>
<keyword evidence="3 7" id="KW-0378">Hydrolase</keyword>
<keyword evidence="2 8" id="KW-0547">Nucleotide-binding</keyword>
<dbReference type="FunFam" id="3.40.50.300:FF:000021">
    <property type="entry name" value="Lon protease homolog"/>
    <property type="match status" value="1"/>
</dbReference>
<dbReference type="Gene3D" id="1.10.8.60">
    <property type="match status" value="1"/>
</dbReference>